<dbReference type="InterPro" id="IPR001613">
    <property type="entry name" value="Flavin_amine_oxidase"/>
</dbReference>
<dbReference type="GO" id="GO:0016491">
    <property type="term" value="F:oxidoreductase activity"/>
    <property type="evidence" value="ECO:0007669"/>
    <property type="project" value="UniProtKB-KW"/>
</dbReference>
<dbReference type="Gene3D" id="3.50.50.60">
    <property type="entry name" value="FAD/NAD(P)-binding domain"/>
    <property type="match status" value="1"/>
</dbReference>
<dbReference type="PANTHER" id="PTHR13847">
    <property type="entry name" value="SARCOSINE DEHYDROGENASE-RELATED"/>
    <property type="match status" value="1"/>
</dbReference>
<evidence type="ECO:0000313" key="6">
    <source>
        <dbReference type="Proteomes" id="UP001177769"/>
    </source>
</evidence>
<feature type="binding site" evidence="3">
    <location>
        <begin position="64"/>
        <end position="65"/>
    </location>
    <ligand>
        <name>FAD</name>
        <dbReference type="ChEBI" id="CHEBI:57692"/>
    </ligand>
</feature>
<dbReference type="PRINTS" id="PR00757">
    <property type="entry name" value="AMINEOXDASEF"/>
</dbReference>
<name>A0AA95SNI3_9BURK</name>
<reference evidence="5" key="1">
    <citation type="submission" date="2023-01" db="EMBL/GenBank/DDBJ databases">
        <title>Whole genome sequence of Paucibacter sp. S2-9 isolated from pond sediment.</title>
        <authorList>
            <person name="Jung J.Y."/>
        </authorList>
    </citation>
    <scope>NUCLEOTIDE SEQUENCE</scope>
    <source>
        <strain evidence="5">S2-9</strain>
    </source>
</reference>
<dbReference type="EMBL" id="CP116346">
    <property type="protein sequence ID" value="WIT11285.1"/>
    <property type="molecule type" value="Genomic_DNA"/>
</dbReference>
<sequence>MSLLSTDRELTRDSYYLATAPRTQGYAPLRESIEADVAIVGGGLAGLSAAIELAERGMEVVLLEANEVGSGASGRNGGQAIHGLACDQETIEAQLGLAESRRIWAMGIEALDLIRARCERHRIDAEWQSGYLGLATSARKAADLRAWAERMAELYDYPLQWIDPGVVRQWIASPRFHAGVYDARSGHLHPLKYCLGLAAAAVRAGVRIYEQTPVTRMKEGEGGGEQITLAGPQGQVRARQVLLAGNVYLNEISPALAPRLGARIMPVGTYIVCTEPIAPERLQALIPSRSAVCDTNFVLDYFRPTADHRLLYGGRVSYSTVTPPGLKHSMRARLLESFPQLQDVGMQYAWGGFVDISMNRAPDFGRLGERRNIYYLQGFSGHGLALTGLAGRIVAEAMHGDASRFDTFAKLRHHPFPGGKLMRTPALVLGMAYYRLKDML</sequence>
<comment type="cofactor">
    <cofactor evidence="1">
        <name>FAD</name>
        <dbReference type="ChEBI" id="CHEBI:57692"/>
    </cofactor>
</comment>
<accession>A0AA95SNI3</accession>
<organism evidence="5 6">
    <name type="scientific">Paucibacter sediminis</name>
    <dbReference type="NCBI Taxonomy" id="3019553"/>
    <lineage>
        <taxon>Bacteria</taxon>
        <taxon>Pseudomonadati</taxon>
        <taxon>Pseudomonadota</taxon>
        <taxon>Betaproteobacteria</taxon>
        <taxon>Burkholderiales</taxon>
        <taxon>Sphaerotilaceae</taxon>
        <taxon>Roseateles</taxon>
    </lineage>
</organism>
<dbReference type="InterPro" id="IPR006076">
    <property type="entry name" value="FAD-dep_OxRdtase"/>
</dbReference>
<dbReference type="SUPFAM" id="SSF51905">
    <property type="entry name" value="FAD/NAD(P)-binding domain"/>
    <property type="match status" value="1"/>
</dbReference>
<dbReference type="Proteomes" id="UP001177769">
    <property type="component" value="Chromosome"/>
</dbReference>
<dbReference type="InterPro" id="IPR036188">
    <property type="entry name" value="FAD/NAD-bd_sf"/>
</dbReference>
<evidence type="ECO:0000256" key="1">
    <source>
        <dbReference type="ARBA" id="ARBA00001974"/>
    </source>
</evidence>
<evidence type="ECO:0000256" key="3">
    <source>
        <dbReference type="PIRSR" id="PIRSR601613-1"/>
    </source>
</evidence>
<evidence type="ECO:0000313" key="5">
    <source>
        <dbReference type="EMBL" id="WIT11285.1"/>
    </source>
</evidence>
<feature type="domain" description="FAD dependent oxidoreductase" evidence="4">
    <location>
        <begin position="36"/>
        <end position="396"/>
    </location>
</feature>
<dbReference type="RefSeq" id="WP_285232366.1">
    <property type="nucleotide sequence ID" value="NZ_CP116346.1"/>
</dbReference>
<dbReference type="Pfam" id="PF01266">
    <property type="entry name" value="DAO"/>
    <property type="match status" value="1"/>
</dbReference>
<dbReference type="PANTHER" id="PTHR13847:SF281">
    <property type="entry name" value="FAD DEPENDENT OXIDOREDUCTASE DOMAIN-CONTAINING PROTEIN"/>
    <property type="match status" value="1"/>
</dbReference>
<evidence type="ECO:0000259" key="4">
    <source>
        <dbReference type="Pfam" id="PF01266"/>
    </source>
</evidence>
<dbReference type="GO" id="GO:0005737">
    <property type="term" value="C:cytoplasm"/>
    <property type="evidence" value="ECO:0007669"/>
    <property type="project" value="TreeGrafter"/>
</dbReference>
<keyword evidence="2" id="KW-0560">Oxidoreductase</keyword>
<gene>
    <name evidence="5" type="ORF">PFX98_20665</name>
</gene>
<dbReference type="KEGG" id="pais:PFX98_20665"/>
<evidence type="ECO:0000256" key="2">
    <source>
        <dbReference type="ARBA" id="ARBA00023002"/>
    </source>
</evidence>
<dbReference type="Gene3D" id="3.30.9.10">
    <property type="entry name" value="D-Amino Acid Oxidase, subunit A, domain 2"/>
    <property type="match status" value="1"/>
</dbReference>
<keyword evidence="6" id="KW-1185">Reference proteome</keyword>
<proteinExistence type="predicted"/>
<dbReference type="AlphaFoldDB" id="A0AA95SNI3"/>
<protein>
    <submittedName>
        <fullName evidence="5">FAD-binding oxidoreductase</fullName>
    </submittedName>
</protein>